<dbReference type="GeneID" id="120106980"/>
<dbReference type="Gene3D" id="3.30.70.80">
    <property type="entry name" value="Peptidase S8 propeptide/proteinase inhibitor I9"/>
    <property type="match status" value="1"/>
</dbReference>
<feature type="chain" id="PRO_5034875835" evidence="12">
    <location>
        <begin position="23"/>
        <end position="795"/>
    </location>
</feature>
<keyword evidence="5 12" id="KW-0732">Signal</keyword>
<keyword evidence="4 10" id="KW-0645">Protease</keyword>
<evidence type="ECO:0000256" key="4">
    <source>
        <dbReference type="ARBA" id="ARBA00022670"/>
    </source>
</evidence>
<dbReference type="PROSITE" id="PS00138">
    <property type="entry name" value="SUBTILASE_SER"/>
    <property type="match status" value="1"/>
</dbReference>
<evidence type="ECO:0000259" key="13">
    <source>
        <dbReference type="Pfam" id="PF00082"/>
    </source>
</evidence>
<dbReference type="Gene3D" id="3.40.50.200">
    <property type="entry name" value="Peptidase S8/S53 domain"/>
    <property type="match status" value="1"/>
</dbReference>
<feature type="domain" description="Inhibitor I9" evidence="15">
    <location>
        <begin position="35"/>
        <end position="125"/>
    </location>
</feature>
<feature type="domain" description="Peptidase S8/S53" evidence="13">
    <location>
        <begin position="152"/>
        <end position="620"/>
    </location>
</feature>
<dbReference type="Gene3D" id="2.60.40.2310">
    <property type="match status" value="1"/>
</dbReference>
<keyword evidence="8" id="KW-0325">Glycoprotein</keyword>
<evidence type="ECO:0000259" key="16">
    <source>
        <dbReference type="Pfam" id="PF17766"/>
    </source>
</evidence>
<dbReference type="Pfam" id="PF00082">
    <property type="entry name" value="Peptidase_S8"/>
    <property type="match status" value="1"/>
</dbReference>
<name>A0A8B8ZP70_PHODC</name>
<dbReference type="SUPFAM" id="SSF52743">
    <property type="entry name" value="Subtilisin-like"/>
    <property type="match status" value="1"/>
</dbReference>
<dbReference type="CDD" id="cd04852">
    <property type="entry name" value="Peptidases_S8_3"/>
    <property type="match status" value="1"/>
</dbReference>
<dbReference type="InterPro" id="IPR046450">
    <property type="entry name" value="PA_dom_sf"/>
</dbReference>
<feature type="domain" description="PA" evidence="14">
    <location>
        <begin position="395"/>
        <end position="486"/>
    </location>
</feature>
<dbReference type="InterPro" id="IPR000209">
    <property type="entry name" value="Peptidase_S8/S53_dom"/>
</dbReference>
<evidence type="ECO:0000256" key="12">
    <source>
        <dbReference type="SAM" id="SignalP"/>
    </source>
</evidence>
<keyword evidence="3" id="KW-0964">Secreted</keyword>
<accession>A0A8B8ZP70</accession>
<evidence type="ECO:0000256" key="2">
    <source>
        <dbReference type="ARBA" id="ARBA00011073"/>
    </source>
</evidence>
<organism evidence="17 18">
    <name type="scientific">Phoenix dactylifera</name>
    <name type="common">Date palm</name>
    <dbReference type="NCBI Taxonomy" id="42345"/>
    <lineage>
        <taxon>Eukaryota</taxon>
        <taxon>Viridiplantae</taxon>
        <taxon>Streptophyta</taxon>
        <taxon>Embryophyta</taxon>
        <taxon>Tracheophyta</taxon>
        <taxon>Spermatophyta</taxon>
        <taxon>Magnoliopsida</taxon>
        <taxon>Liliopsida</taxon>
        <taxon>Arecaceae</taxon>
        <taxon>Coryphoideae</taxon>
        <taxon>Phoeniceae</taxon>
        <taxon>Phoenix</taxon>
    </lineage>
</organism>
<dbReference type="PRINTS" id="PR00723">
    <property type="entry name" value="SUBTILISIN"/>
</dbReference>
<dbReference type="PROSITE" id="PS00136">
    <property type="entry name" value="SUBTILASE_ASP"/>
    <property type="match status" value="1"/>
</dbReference>
<gene>
    <name evidence="18" type="primary">LOC120106980</name>
</gene>
<dbReference type="GO" id="GO:0006508">
    <property type="term" value="P:proteolysis"/>
    <property type="evidence" value="ECO:0007669"/>
    <property type="project" value="UniProtKB-KW"/>
</dbReference>
<dbReference type="InterPro" id="IPR034197">
    <property type="entry name" value="Peptidases_S8_3"/>
</dbReference>
<evidence type="ECO:0000256" key="9">
    <source>
        <dbReference type="PIRSR" id="PIRSR615500-1"/>
    </source>
</evidence>
<sequence length="795" mass="84293">MAFSPPFLLLIFLAFFLSLSSALGDAAADTSTPKTYIISVRNDLKPSVFSDAENWYTSSILHALSSSTDSLESSSRRTHGIRKPLHVYRTVFVGFSAVLSSAEADLLRSDPAVLAVLPDRPRQLHTTRSPLFLGLVSADSKPNRLLAAADSGSSVVIALVDTGIRPDHPSFADDGRLPPPPARWNGSCDHGPHFPATSCNRKLVGARFFDHGYLANTQGGIGKGWDVFSPMDSQGHGTHTASTAAGGAVPNASLRGYAAGVASGIAPRARIAVYKACWASGCYDSDIIAAIDAAVTDGAHVISISLGAGVVPLQVDPVAISTLGAAERGVFVAASAGNEGPLESTVGNVAPWVTTVGAGAIDRRFPADIILGDGTVVSGFSIHIGRRFSPKRSFPLVYAANASQSDWEAPMAAFCGHGYLDPSKVRGKIVLCDRGELSRVEKGWVVKHAGGVAMILANDPTDGEGATPDAHILPAVSVGYKAGRAIKAYISANDAPRVRLSFHGTQVGVKPAPAVAGFSARGPSLHTPHLIKPDLIAPGVSILAAWPDRASPTGLKADRRRTEFNIISGTSMSCPHIAGGAALLKDAHPDWSPAAIRSAMMTTAYATDSMGQDLVDESTGNRSTEWAYGSGHVDPEKAVDPGLVYDLTVDDYLDFMCSSSYSSATIEMIARRQVNCSEKIGRPWDLNYPSIAVTLEQSDTGKLEAVVHRTVMNVGEDKAEYTVSIKEPKGVLLAVEPRKLVFGGRGRKQEFVVKVSTEPMELQPWNSWTEFGSVTWSDGKHKVRSPIAVTWQRKD</sequence>
<dbReference type="OrthoDB" id="206201at2759"/>
<dbReference type="InterPro" id="IPR003137">
    <property type="entry name" value="PA_domain"/>
</dbReference>
<dbReference type="CDD" id="cd02120">
    <property type="entry name" value="PA_subtilisin_like"/>
    <property type="match status" value="1"/>
</dbReference>
<proteinExistence type="inferred from homology"/>
<dbReference type="FunFam" id="3.50.30.30:FF:000005">
    <property type="entry name" value="subtilisin-like protease SBT1.5"/>
    <property type="match status" value="1"/>
</dbReference>
<dbReference type="Pfam" id="PF05922">
    <property type="entry name" value="Inhibitor_I9"/>
    <property type="match status" value="1"/>
</dbReference>
<dbReference type="InterPro" id="IPR045051">
    <property type="entry name" value="SBT"/>
</dbReference>
<dbReference type="SUPFAM" id="SSF52025">
    <property type="entry name" value="PA domain"/>
    <property type="match status" value="1"/>
</dbReference>
<dbReference type="Pfam" id="PF17766">
    <property type="entry name" value="fn3_6"/>
    <property type="match status" value="1"/>
</dbReference>
<evidence type="ECO:0000256" key="7">
    <source>
        <dbReference type="ARBA" id="ARBA00022825"/>
    </source>
</evidence>
<keyword evidence="7 10" id="KW-0720">Serine protease</keyword>
<dbReference type="InterPro" id="IPR023828">
    <property type="entry name" value="Peptidase_S8_Ser-AS"/>
</dbReference>
<dbReference type="Pfam" id="PF02225">
    <property type="entry name" value="PA"/>
    <property type="match status" value="1"/>
</dbReference>
<keyword evidence="17" id="KW-1185">Reference proteome</keyword>
<dbReference type="PANTHER" id="PTHR10795">
    <property type="entry name" value="PROPROTEIN CONVERTASE SUBTILISIN/KEXIN"/>
    <property type="match status" value="1"/>
</dbReference>
<dbReference type="GO" id="GO:0004252">
    <property type="term" value="F:serine-type endopeptidase activity"/>
    <property type="evidence" value="ECO:0007669"/>
    <property type="project" value="UniProtKB-UniRule"/>
</dbReference>
<dbReference type="InterPro" id="IPR041469">
    <property type="entry name" value="Subtilisin-like_FN3"/>
</dbReference>
<dbReference type="InterPro" id="IPR015500">
    <property type="entry name" value="Peptidase_S8_subtilisin-rel"/>
</dbReference>
<dbReference type="InterPro" id="IPR023827">
    <property type="entry name" value="Peptidase_S8_Asp-AS"/>
</dbReference>
<dbReference type="InterPro" id="IPR036852">
    <property type="entry name" value="Peptidase_S8/S53_dom_sf"/>
</dbReference>
<feature type="signal peptide" evidence="12">
    <location>
        <begin position="1"/>
        <end position="22"/>
    </location>
</feature>
<evidence type="ECO:0000256" key="6">
    <source>
        <dbReference type="ARBA" id="ARBA00022801"/>
    </source>
</evidence>
<protein>
    <submittedName>
        <fullName evidence="18">Subtilisin-like protease SBT1.5</fullName>
    </submittedName>
</protein>
<keyword evidence="6 10" id="KW-0378">Hydrolase</keyword>
<evidence type="ECO:0000256" key="10">
    <source>
        <dbReference type="PROSITE-ProRule" id="PRU01240"/>
    </source>
</evidence>
<dbReference type="GO" id="GO:0005576">
    <property type="term" value="C:extracellular region"/>
    <property type="evidence" value="ECO:0007669"/>
    <property type="project" value="UniProtKB-SubCell"/>
</dbReference>
<dbReference type="PROSITE" id="PS51892">
    <property type="entry name" value="SUBTILASE"/>
    <property type="match status" value="1"/>
</dbReference>
<evidence type="ECO:0000259" key="14">
    <source>
        <dbReference type="Pfam" id="PF02225"/>
    </source>
</evidence>
<dbReference type="AlphaFoldDB" id="A0A8B8ZP70"/>
<comment type="similarity">
    <text evidence="2 10 11">Belongs to the peptidase S8 family.</text>
</comment>
<dbReference type="FunFam" id="3.40.50.200:FF:000006">
    <property type="entry name" value="Subtilisin-like protease SBT1.5"/>
    <property type="match status" value="1"/>
</dbReference>
<evidence type="ECO:0000313" key="17">
    <source>
        <dbReference type="Proteomes" id="UP000228380"/>
    </source>
</evidence>
<feature type="domain" description="Subtilisin-like protease fibronectin type-III" evidence="16">
    <location>
        <begin position="685"/>
        <end position="789"/>
    </location>
</feature>
<dbReference type="InterPro" id="IPR010259">
    <property type="entry name" value="S8pro/Inhibitor_I9"/>
</dbReference>
<reference evidence="18" key="1">
    <citation type="submission" date="2025-08" db="UniProtKB">
        <authorList>
            <consortium name="RefSeq"/>
        </authorList>
    </citation>
    <scope>IDENTIFICATION</scope>
    <source>
        <tissue evidence="18">Young leaves</tissue>
    </source>
</reference>
<dbReference type="KEGG" id="pda:120106980"/>
<evidence type="ECO:0000256" key="11">
    <source>
        <dbReference type="RuleBase" id="RU003355"/>
    </source>
</evidence>
<evidence type="ECO:0000256" key="5">
    <source>
        <dbReference type="ARBA" id="ARBA00022729"/>
    </source>
</evidence>
<evidence type="ECO:0000256" key="1">
    <source>
        <dbReference type="ARBA" id="ARBA00004613"/>
    </source>
</evidence>
<dbReference type="RefSeq" id="XP_038976050.1">
    <property type="nucleotide sequence ID" value="XM_039120122.1"/>
</dbReference>
<feature type="active site" description="Charge relay system" evidence="9 10">
    <location>
        <position position="161"/>
    </location>
</feature>
<evidence type="ECO:0000259" key="15">
    <source>
        <dbReference type="Pfam" id="PF05922"/>
    </source>
</evidence>
<feature type="active site" description="Charge relay system" evidence="9 10">
    <location>
        <position position="571"/>
    </location>
</feature>
<dbReference type="InterPro" id="IPR037045">
    <property type="entry name" value="S8pro/Inhibitor_I9_sf"/>
</dbReference>
<feature type="active site" description="Charge relay system" evidence="9 10">
    <location>
        <position position="236"/>
    </location>
</feature>
<evidence type="ECO:0000313" key="18">
    <source>
        <dbReference type="RefSeq" id="XP_038976050.1"/>
    </source>
</evidence>
<comment type="subcellular location">
    <subcellularLocation>
        <location evidence="1">Secreted</location>
    </subcellularLocation>
</comment>
<dbReference type="FunFam" id="2.60.40.2310:FF:000001">
    <property type="entry name" value="Subtilisin-like protease SBT1.5"/>
    <property type="match status" value="1"/>
</dbReference>
<evidence type="ECO:0000256" key="3">
    <source>
        <dbReference type="ARBA" id="ARBA00022525"/>
    </source>
</evidence>
<dbReference type="Proteomes" id="UP000228380">
    <property type="component" value="Unplaced"/>
</dbReference>
<dbReference type="Gene3D" id="3.50.30.30">
    <property type="match status" value="1"/>
</dbReference>
<evidence type="ECO:0000256" key="8">
    <source>
        <dbReference type="ARBA" id="ARBA00023180"/>
    </source>
</evidence>